<dbReference type="SUPFAM" id="SSF52540">
    <property type="entry name" value="P-loop containing nucleoside triphosphate hydrolases"/>
    <property type="match status" value="1"/>
</dbReference>
<dbReference type="Pfam" id="PF13541">
    <property type="entry name" value="ChlI"/>
    <property type="match status" value="1"/>
</dbReference>
<dbReference type="InterPro" id="IPR020568">
    <property type="entry name" value="Ribosomal_Su5_D2-typ_SF"/>
</dbReference>
<dbReference type="InterPro" id="IPR025158">
    <property type="entry name" value="Mg_chelat-rel_C"/>
</dbReference>
<dbReference type="Pfam" id="PF13335">
    <property type="entry name" value="Mg_chelatase_C"/>
    <property type="match status" value="1"/>
</dbReference>
<evidence type="ECO:0000256" key="1">
    <source>
        <dbReference type="ARBA" id="ARBA00022741"/>
    </source>
</evidence>
<keyword evidence="2" id="KW-0067">ATP-binding</keyword>
<evidence type="ECO:0000313" key="6">
    <source>
        <dbReference type="Proteomes" id="UP000746751"/>
    </source>
</evidence>
<name>A0A921LRG5_9ACTN</name>
<dbReference type="Pfam" id="PF01078">
    <property type="entry name" value="Mg_chelatase"/>
    <property type="match status" value="1"/>
</dbReference>
<dbReference type="InterPro" id="IPR014721">
    <property type="entry name" value="Ribsml_uS5_D2-typ_fold_subgr"/>
</dbReference>
<dbReference type="GO" id="GO:0003677">
    <property type="term" value="F:DNA binding"/>
    <property type="evidence" value="ECO:0007669"/>
    <property type="project" value="InterPro"/>
</dbReference>
<keyword evidence="1" id="KW-0547">Nucleotide-binding</keyword>
<protein>
    <submittedName>
        <fullName evidence="5">YifB family Mg chelatase-like AAA ATPase</fullName>
    </submittedName>
</protein>
<evidence type="ECO:0000259" key="3">
    <source>
        <dbReference type="Pfam" id="PF01078"/>
    </source>
</evidence>
<dbReference type="EMBL" id="DYVF01000042">
    <property type="protein sequence ID" value="HJG31002.1"/>
    <property type="molecule type" value="Genomic_DNA"/>
</dbReference>
<feature type="domain" description="Mg chelatase-related protein C-terminal" evidence="4">
    <location>
        <begin position="403"/>
        <end position="501"/>
    </location>
</feature>
<dbReference type="GO" id="GO:0005524">
    <property type="term" value="F:ATP binding"/>
    <property type="evidence" value="ECO:0007669"/>
    <property type="project" value="UniProtKB-KW"/>
</dbReference>
<sequence>MSGSGVYAVHAACIRGVEAYPVTVEVSMAEGMPGISLVGMADSGVLEARGRIRCALRAAGFEIPRKSITVNLAPGDMRKSGSGFDLPIAVAILAASHQIPEVGLDDALLVGELALDGSVCSVRGEVAYQLLARASGLALVTAINEQHVPLDSVDHFTLSHIGSLRIGVREAAQRHPHGMPGSEHPGAQPDFSDVVGQEVAKRGMAIAAAGELGLLMVGSPGAGKTMLARRMTSILPPIEEQEKQEALCIHSVMGEAVDGLLRGVRPFRSPHHSISAAGLIGGGRPVHPGEISLAHGGVLFLDELAEFSTGVLQTLRQPIEAGVVRLVRAEGAYSFPSRFQLLAASNPCPCGYLGDREIDCACTPHAIERYRSKLSGPLADRIDLCIDVMRPDPELVVKGAEGMSSADLREIVERGRAFRTWREGREGKPEDLGRSRRPLDGAVAAYRLDGGGETTLIQIARAAHLTGRGIVRLSKIARTIADIEESEDVKQTHVLEASMFRGRTGDEVG</sequence>
<dbReference type="PRINTS" id="PR01657">
    <property type="entry name" value="MCMFAMILY"/>
</dbReference>
<comment type="caution">
    <text evidence="5">The sequence shown here is derived from an EMBL/GenBank/DDBJ whole genome shotgun (WGS) entry which is preliminary data.</text>
</comment>
<feature type="domain" description="Magnesium chelatase ChlI-like catalytic" evidence="3">
    <location>
        <begin position="190"/>
        <end position="390"/>
    </location>
</feature>
<proteinExistence type="predicted"/>
<dbReference type="InterPro" id="IPR004482">
    <property type="entry name" value="Mg_chelat-rel"/>
</dbReference>
<dbReference type="AlphaFoldDB" id="A0A921LRG5"/>
<dbReference type="InterPro" id="IPR045006">
    <property type="entry name" value="CHLI-like"/>
</dbReference>
<dbReference type="NCBIfam" id="TIGR00368">
    <property type="entry name" value="YifB family Mg chelatase-like AAA ATPase"/>
    <property type="match status" value="1"/>
</dbReference>
<dbReference type="Gene3D" id="3.30.230.10">
    <property type="match status" value="1"/>
</dbReference>
<dbReference type="InterPro" id="IPR000523">
    <property type="entry name" value="Mg_chelatse_chII-like_cat_dom"/>
</dbReference>
<accession>A0A921LRG5</accession>
<evidence type="ECO:0000259" key="4">
    <source>
        <dbReference type="Pfam" id="PF13335"/>
    </source>
</evidence>
<reference evidence="5" key="2">
    <citation type="submission" date="2021-09" db="EMBL/GenBank/DDBJ databases">
        <authorList>
            <person name="Gilroy R."/>
        </authorList>
    </citation>
    <scope>NUCLEOTIDE SEQUENCE</scope>
    <source>
        <strain evidence="5">ChiGjej2B2-7701</strain>
    </source>
</reference>
<dbReference type="InterPro" id="IPR001208">
    <property type="entry name" value="MCM_dom"/>
</dbReference>
<dbReference type="Gene3D" id="3.40.50.300">
    <property type="entry name" value="P-loop containing nucleotide triphosphate hydrolases"/>
    <property type="match status" value="1"/>
</dbReference>
<gene>
    <name evidence="5" type="ORF">K8U80_06360</name>
</gene>
<evidence type="ECO:0000256" key="2">
    <source>
        <dbReference type="ARBA" id="ARBA00022840"/>
    </source>
</evidence>
<evidence type="ECO:0000313" key="5">
    <source>
        <dbReference type="EMBL" id="HJG31002.1"/>
    </source>
</evidence>
<dbReference type="Proteomes" id="UP000746751">
    <property type="component" value="Unassembled WGS sequence"/>
</dbReference>
<dbReference type="PANTHER" id="PTHR32039">
    <property type="entry name" value="MAGNESIUM-CHELATASE SUBUNIT CHLI"/>
    <property type="match status" value="1"/>
</dbReference>
<organism evidence="5 6">
    <name type="scientific">Collinsella ihumii</name>
    <dbReference type="NCBI Taxonomy" id="1720204"/>
    <lineage>
        <taxon>Bacteria</taxon>
        <taxon>Bacillati</taxon>
        <taxon>Actinomycetota</taxon>
        <taxon>Coriobacteriia</taxon>
        <taxon>Coriobacteriales</taxon>
        <taxon>Coriobacteriaceae</taxon>
        <taxon>Collinsella</taxon>
    </lineage>
</organism>
<reference evidence="5" key="1">
    <citation type="journal article" date="2021" name="PeerJ">
        <title>Extensive microbial diversity within the chicken gut microbiome revealed by metagenomics and culture.</title>
        <authorList>
            <person name="Gilroy R."/>
            <person name="Ravi A."/>
            <person name="Getino M."/>
            <person name="Pursley I."/>
            <person name="Horton D.L."/>
            <person name="Alikhan N.F."/>
            <person name="Baker D."/>
            <person name="Gharbi K."/>
            <person name="Hall N."/>
            <person name="Watson M."/>
            <person name="Adriaenssens E.M."/>
            <person name="Foster-Nyarko E."/>
            <person name="Jarju S."/>
            <person name="Secka A."/>
            <person name="Antonio M."/>
            <person name="Oren A."/>
            <person name="Chaudhuri R.R."/>
            <person name="La Ragione R."/>
            <person name="Hildebrand F."/>
            <person name="Pallen M.J."/>
        </authorList>
    </citation>
    <scope>NUCLEOTIDE SEQUENCE</scope>
    <source>
        <strain evidence="5">ChiGjej2B2-7701</strain>
    </source>
</reference>
<dbReference type="InterPro" id="IPR027417">
    <property type="entry name" value="P-loop_NTPase"/>
</dbReference>
<dbReference type="PANTHER" id="PTHR32039:SF7">
    <property type="entry name" value="COMPETENCE PROTEIN COMM"/>
    <property type="match status" value="1"/>
</dbReference>
<dbReference type="SUPFAM" id="SSF54211">
    <property type="entry name" value="Ribosomal protein S5 domain 2-like"/>
    <property type="match status" value="1"/>
</dbReference>